<dbReference type="InterPro" id="IPR013783">
    <property type="entry name" value="Ig-like_fold"/>
</dbReference>
<organism evidence="14 15">
    <name type="scientific">Desmophyllum pertusum</name>
    <dbReference type="NCBI Taxonomy" id="174260"/>
    <lineage>
        <taxon>Eukaryota</taxon>
        <taxon>Metazoa</taxon>
        <taxon>Cnidaria</taxon>
        <taxon>Anthozoa</taxon>
        <taxon>Hexacorallia</taxon>
        <taxon>Scleractinia</taxon>
        <taxon>Caryophylliina</taxon>
        <taxon>Caryophylliidae</taxon>
        <taxon>Desmophyllum</taxon>
    </lineage>
</organism>
<dbReference type="PROSITE" id="PS50835">
    <property type="entry name" value="IG_LIKE"/>
    <property type="match status" value="10"/>
</dbReference>
<accession>A0A9X0CLY7</accession>
<evidence type="ECO:0000256" key="9">
    <source>
        <dbReference type="ARBA" id="ARBA00023136"/>
    </source>
</evidence>
<evidence type="ECO:0000256" key="12">
    <source>
        <dbReference type="ARBA" id="ARBA00023319"/>
    </source>
</evidence>
<dbReference type="GO" id="GO:0007155">
    <property type="term" value="P:cell adhesion"/>
    <property type="evidence" value="ECO:0007669"/>
    <property type="project" value="InterPro"/>
</dbReference>
<dbReference type="Gene3D" id="2.20.100.10">
    <property type="entry name" value="Thrombospondin type-1 (TSP1) repeat"/>
    <property type="match status" value="2"/>
</dbReference>
<dbReference type="GO" id="GO:0005886">
    <property type="term" value="C:plasma membrane"/>
    <property type="evidence" value="ECO:0007669"/>
    <property type="project" value="UniProtKB-SubCell"/>
</dbReference>
<dbReference type="Gene3D" id="2.60.40.10">
    <property type="entry name" value="Immunoglobulins"/>
    <property type="match status" value="10"/>
</dbReference>
<evidence type="ECO:0000313" key="14">
    <source>
        <dbReference type="EMBL" id="KAJ7360354.1"/>
    </source>
</evidence>
<evidence type="ECO:0000256" key="4">
    <source>
        <dbReference type="ARBA" id="ARBA00022614"/>
    </source>
</evidence>
<dbReference type="FunFam" id="2.20.100.10:FF:000007">
    <property type="entry name" value="Thrombospondin 1"/>
    <property type="match status" value="2"/>
</dbReference>
<sequence>MPCLTDYLTPHLLSLVPRTVVINKPNSNLTFVTGDAVILTCVPDGDFSFTVVWRKDGNDLTPQANDSLLLHIRSRKDSGRYECVAKSKRGEEVLAIDVIVYDKPSATIDPSTKTYQAGNNVSIKCQVNGFPVPSLMWYKDGLQLELDGRISVNNDGVLFIRNAQLLDAGEYECAVWNIAGQSQATVKLLYTVPPSVFVDQEEVTANAGETIAVQCTANGTPRAQITWYKQHSKITANRRIAVSSQGHLVINAVELSDGGYYTCLGNNSIGQDSVTIMIHVQIPPRVTVDEEDVAVILDDTLVLQCTAVGVPIPTITWTKNNQPLQTSDRITITNDGALIIRDAIPQDVGEYQCVGRSPAGTATAMVILWGEGVPSKITSPPSDKTVTFGGNVTFTCRAEGVPEPQITWHNNLGITADTDPRATVLPSGDLFIQNIELKDAGRYVCVAENSLGRDTAQVTLILTGLTPPNIIKPDKTTIISDRGGTVELQCPAIGNPQPAITWRKDHHSIAIDGIKLRQKDTGALVITSLLPVDSGTYLCTARNPTGEDRLILTLHVYKIIKPPPNMTVDVGDSILLECVARGFPIPRIRWFLNNKLLPYNGSVIEIAELSLQHTGVYLCVAENVAGNATATASLSVMAPPKIFEPKRSTVNVLSGSWTELQCNVSGNPKPKVTWFLHDLPIDVNESPKYLILPSGSLRIFGVTPSDSGTYSCMASNPLGVARRPVELSVQVPPEIVKHPQNISIDEGDTIILQCEARGFPVPQITWYLNDTAVLTNSSVVEIIEARKSYHEGLYRCEARNPAGIVTASAYVTVGGRDKNVAQTGRPEFVHTPQDTEVDAGSTFVWDCTATGNPTPVLSWTKDGTKFEPGYPEHIRVLANNSLVIRGVKPEDAGQYQCHASNGIGAAHVVQATLTVKVNGRWSEWQEWGACSKACGSGSQYRFRSCDNPVPSNGGKLCTGNFVQSQLCNAHSCSVDGNWSVWTEWTLCSKVCNGGEQTRYRECDNPAPQHGGKDCLGHKRDSRTCNFFRCPDGVEVAIGQVHGTVNNVMLPTLFLLANFTKTPANDTQVSCSVSGLPGPIRNWLKSVSIPLTAPVYWATAGEKLVHKMA</sequence>
<dbReference type="InterPro" id="IPR009138">
    <property type="entry name" value="Neural_cell_adh"/>
</dbReference>
<keyword evidence="12" id="KW-0393">Immunoglobulin domain</keyword>
<evidence type="ECO:0000256" key="8">
    <source>
        <dbReference type="ARBA" id="ARBA00022989"/>
    </source>
</evidence>
<dbReference type="SUPFAM" id="SSF48726">
    <property type="entry name" value="Immunoglobulin"/>
    <property type="match status" value="10"/>
</dbReference>
<keyword evidence="5" id="KW-0812">Transmembrane</keyword>
<dbReference type="InterPro" id="IPR013106">
    <property type="entry name" value="Ig_V-set"/>
</dbReference>
<feature type="domain" description="Ig-like" evidence="13">
    <location>
        <begin position="468"/>
        <end position="553"/>
    </location>
</feature>
<dbReference type="InterPro" id="IPR013098">
    <property type="entry name" value="Ig_I-set"/>
</dbReference>
<dbReference type="Pfam" id="PF13927">
    <property type="entry name" value="Ig_3"/>
    <property type="match status" value="4"/>
</dbReference>
<keyword evidence="3" id="KW-1003">Cell membrane</keyword>
<dbReference type="InterPro" id="IPR003599">
    <property type="entry name" value="Ig_sub"/>
</dbReference>
<feature type="domain" description="Ig-like" evidence="13">
    <location>
        <begin position="374"/>
        <end position="459"/>
    </location>
</feature>
<dbReference type="EMBL" id="MU827310">
    <property type="protein sequence ID" value="KAJ7360354.1"/>
    <property type="molecule type" value="Genomic_DNA"/>
</dbReference>
<dbReference type="SMART" id="SM00408">
    <property type="entry name" value="IGc2"/>
    <property type="match status" value="10"/>
</dbReference>
<evidence type="ECO:0000256" key="1">
    <source>
        <dbReference type="ARBA" id="ARBA00004167"/>
    </source>
</evidence>
<evidence type="ECO:0000256" key="7">
    <source>
        <dbReference type="ARBA" id="ARBA00022737"/>
    </source>
</evidence>
<dbReference type="OrthoDB" id="5985519at2759"/>
<dbReference type="SMART" id="SM00209">
    <property type="entry name" value="TSP1"/>
    <property type="match status" value="2"/>
</dbReference>
<feature type="domain" description="Ig-like" evidence="13">
    <location>
        <begin position="284"/>
        <end position="353"/>
    </location>
</feature>
<dbReference type="InterPro" id="IPR003598">
    <property type="entry name" value="Ig_sub2"/>
</dbReference>
<keyword evidence="10" id="KW-1015">Disulfide bond</keyword>
<dbReference type="FunFam" id="2.60.40.10:FF:000004">
    <property type="entry name" value="DCC isoform 1"/>
    <property type="match status" value="1"/>
</dbReference>
<dbReference type="InterPro" id="IPR007110">
    <property type="entry name" value="Ig-like_dom"/>
</dbReference>
<feature type="domain" description="Ig-like" evidence="13">
    <location>
        <begin position="557"/>
        <end position="635"/>
    </location>
</feature>
<reference evidence="14" key="1">
    <citation type="submission" date="2023-01" db="EMBL/GenBank/DDBJ databases">
        <title>Genome assembly of the deep-sea coral Lophelia pertusa.</title>
        <authorList>
            <person name="Herrera S."/>
            <person name="Cordes E."/>
        </authorList>
    </citation>
    <scope>NUCLEOTIDE SEQUENCE</scope>
    <source>
        <strain evidence="14">USNM1676648</strain>
        <tissue evidence="14">Polyp</tissue>
    </source>
</reference>
<gene>
    <name evidence="14" type="primary">HMCN1_17</name>
    <name evidence="14" type="ORF">OS493_016986</name>
</gene>
<dbReference type="InterPro" id="IPR036383">
    <property type="entry name" value="TSP1_rpt_sf"/>
</dbReference>
<dbReference type="FunFam" id="2.60.40.10:FF:000076">
    <property type="entry name" value="Leucine-rich repeat and Ig domain-containing 4"/>
    <property type="match status" value="1"/>
</dbReference>
<proteinExistence type="predicted"/>
<evidence type="ECO:0000256" key="2">
    <source>
        <dbReference type="ARBA" id="ARBA00004236"/>
    </source>
</evidence>
<evidence type="ECO:0000256" key="11">
    <source>
        <dbReference type="ARBA" id="ARBA00023180"/>
    </source>
</evidence>
<keyword evidence="15" id="KW-1185">Reference proteome</keyword>
<keyword evidence="6" id="KW-0732">Signal</keyword>
<feature type="domain" description="Ig-like" evidence="13">
    <location>
        <begin position="640"/>
        <end position="728"/>
    </location>
</feature>
<dbReference type="InterPro" id="IPR036179">
    <property type="entry name" value="Ig-like_dom_sf"/>
</dbReference>
<dbReference type="InterPro" id="IPR000884">
    <property type="entry name" value="TSP1_rpt"/>
</dbReference>
<feature type="domain" description="Ig-like" evidence="13">
    <location>
        <begin position="194"/>
        <end position="275"/>
    </location>
</feature>
<keyword evidence="9" id="KW-0472">Membrane</keyword>
<dbReference type="CDD" id="cd00096">
    <property type="entry name" value="Ig"/>
    <property type="match status" value="1"/>
</dbReference>
<keyword evidence="8" id="KW-1133">Transmembrane helix</keyword>
<dbReference type="PRINTS" id="PR01838">
    <property type="entry name" value="NCAMFAMILY"/>
</dbReference>
<evidence type="ECO:0000313" key="15">
    <source>
        <dbReference type="Proteomes" id="UP001163046"/>
    </source>
</evidence>
<dbReference type="FunFam" id="2.60.40.10:FF:000032">
    <property type="entry name" value="palladin isoform X1"/>
    <property type="match status" value="4"/>
</dbReference>
<name>A0A9X0CLY7_9CNID</name>
<dbReference type="PANTHER" id="PTHR10075">
    <property type="entry name" value="BASIGIN RELATED"/>
    <property type="match status" value="1"/>
</dbReference>
<evidence type="ECO:0000256" key="3">
    <source>
        <dbReference type="ARBA" id="ARBA00022475"/>
    </source>
</evidence>
<keyword evidence="4" id="KW-0433">Leucine-rich repeat</keyword>
<feature type="domain" description="Ig-like" evidence="13">
    <location>
        <begin position="826"/>
        <end position="914"/>
    </location>
</feature>
<evidence type="ECO:0000259" key="13">
    <source>
        <dbReference type="PROSITE" id="PS50835"/>
    </source>
</evidence>
<dbReference type="AlphaFoldDB" id="A0A9X0CLY7"/>
<dbReference type="SMART" id="SM00409">
    <property type="entry name" value="IG"/>
    <property type="match status" value="10"/>
</dbReference>
<dbReference type="Pfam" id="PF07679">
    <property type="entry name" value="I-set"/>
    <property type="match status" value="6"/>
</dbReference>
<feature type="domain" description="Ig-like" evidence="13">
    <location>
        <begin position="104"/>
        <end position="187"/>
    </location>
</feature>
<keyword evidence="11" id="KW-0325">Glycoprotein</keyword>
<feature type="domain" description="Ig-like" evidence="13">
    <location>
        <begin position="17"/>
        <end position="95"/>
    </location>
</feature>
<evidence type="ECO:0000256" key="10">
    <source>
        <dbReference type="ARBA" id="ARBA00023157"/>
    </source>
</evidence>
<feature type="domain" description="Ig-like" evidence="13">
    <location>
        <begin position="733"/>
        <end position="812"/>
    </location>
</feature>
<comment type="subcellular location">
    <subcellularLocation>
        <location evidence="2">Cell membrane</location>
    </subcellularLocation>
    <subcellularLocation>
        <location evidence="1">Membrane</location>
        <topology evidence="1">Single-pass membrane protein</topology>
    </subcellularLocation>
</comment>
<dbReference type="PROSITE" id="PS50092">
    <property type="entry name" value="TSP1"/>
    <property type="match status" value="2"/>
</dbReference>
<dbReference type="Proteomes" id="UP001163046">
    <property type="component" value="Unassembled WGS sequence"/>
</dbReference>
<comment type="caution">
    <text evidence="14">The sequence shown here is derived from an EMBL/GenBank/DDBJ whole genome shotgun (WGS) entry which is preliminary data.</text>
</comment>
<dbReference type="SMART" id="SM00406">
    <property type="entry name" value="IGv"/>
    <property type="match status" value="6"/>
</dbReference>
<protein>
    <submittedName>
        <fullName evidence="14">Hemicentin-1</fullName>
    </submittedName>
</protein>
<evidence type="ECO:0000256" key="6">
    <source>
        <dbReference type="ARBA" id="ARBA00022729"/>
    </source>
</evidence>
<dbReference type="FunFam" id="2.60.40.10:FF:000005">
    <property type="entry name" value="Neuronal cell adhesion molecule"/>
    <property type="match status" value="1"/>
</dbReference>
<dbReference type="GO" id="GO:0007399">
    <property type="term" value="P:nervous system development"/>
    <property type="evidence" value="ECO:0007669"/>
    <property type="project" value="UniProtKB-ARBA"/>
</dbReference>
<dbReference type="PANTHER" id="PTHR10075:SF14">
    <property type="entry name" value="CELL ADHESION MOLECULE DSCAM2-RELATED"/>
    <property type="match status" value="1"/>
</dbReference>
<dbReference type="SUPFAM" id="SSF82895">
    <property type="entry name" value="TSP-1 type 1 repeat"/>
    <property type="match status" value="2"/>
</dbReference>
<keyword evidence="7" id="KW-0677">Repeat</keyword>
<dbReference type="Pfam" id="PF00090">
    <property type="entry name" value="TSP_1"/>
    <property type="match status" value="2"/>
</dbReference>
<evidence type="ECO:0000256" key="5">
    <source>
        <dbReference type="ARBA" id="ARBA00022692"/>
    </source>
</evidence>